<dbReference type="RefSeq" id="WP_079723078.1">
    <property type="nucleotide sequence ID" value="NZ_BMCL01000003.1"/>
</dbReference>
<dbReference type="STRING" id="428993.SAMN06296058_0699"/>
<reference evidence="1 2" key="1">
    <citation type="submission" date="2017-02" db="EMBL/GenBank/DDBJ databases">
        <authorList>
            <person name="Peterson S.W."/>
        </authorList>
    </citation>
    <scope>NUCLEOTIDE SEQUENCE [LARGE SCALE GENOMIC DNA]</scope>
    <source>
        <strain evidence="1 2">P15</strain>
    </source>
</reference>
<dbReference type="OrthoDB" id="1491023at2"/>
<dbReference type="EMBL" id="FUZV01000001">
    <property type="protein sequence ID" value="SKC49164.1"/>
    <property type="molecule type" value="Genomic_DNA"/>
</dbReference>
<dbReference type="PANTHER" id="PTHR34408:SF1">
    <property type="entry name" value="GLYCOSYL HYDROLASE FAMILY 19 DOMAIN-CONTAINING PROTEIN HI_1415"/>
    <property type="match status" value="1"/>
</dbReference>
<evidence type="ECO:0000313" key="1">
    <source>
        <dbReference type="EMBL" id="SKC49164.1"/>
    </source>
</evidence>
<accession>A0A1T5JCT7</accession>
<dbReference type="Proteomes" id="UP000190341">
    <property type="component" value="Unassembled WGS sequence"/>
</dbReference>
<evidence type="ECO:0000313" key="2">
    <source>
        <dbReference type="Proteomes" id="UP000190341"/>
    </source>
</evidence>
<proteinExistence type="predicted"/>
<organism evidence="1 2">
    <name type="scientific">Pseudoxanthomonas indica</name>
    <dbReference type="NCBI Taxonomy" id="428993"/>
    <lineage>
        <taxon>Bacteria</taxon>
        <taxon>Pseudomonadati</taxon>
        <taxon>Pseudomonadota</taxon>
        <taxon>Gammaproteobacteria</taxon>
        <taxon>Lysobacterales</taxon>
        <taxon>Lysobacteraceae</taxon>
        <taxon>Pseudoxanthomonas</taxon>
    </lineage>
</organism>
<dbReference type="PANTHER" id="PTHR34408">
    <property type="entry name" value="FAMILY PROTEIN, PUTATIVE-RELATED"/>
    <property type="match status" value="1"/>
</dbReference>
<name>A0A1T5JCT7_9GAMM</name>
<dbReference type="InterPro" id="IPR023346">
    <property type="entry name" value="Lysozyme-like_dom_sf"/>
</dbReference>
<gene>
    <name evidence="1" type="ORF">SAMN06296058_0699</name>
</gene>
<sequence>MLPSAETLIKAVGCTTQVASRFVGPVREACEAYTITSPKRLAAFLAQVGHESGSFAKLAENLNYSPERLAEICAGAPRASRWNSLLPRVSALARNPEGLGNAAYGGRMGNRAEDSGDGYKYRGRGLIGNTGAANYEAITELLARKFGGVPDFTLHPEMLEIPRWAALAAGAFWEAQNCNRLADSDKFDEITQRVNGGQHGKADRRARFARALKVLGA</sequence>
<keyword evidence="2" id="KW-1185">Reference proteome</keyword>
<dbReference type="SUPFAM" id="SSF53955">
    <property type="entry name" value="Lysozyme-like"/>
    <property type="match status" value="1"/>
</dbReference>
<dbReference type="Gene3D" id="1.10.530.10">
    <property type="match status" value="1"/>
</dbReference>
<protein>
    <submittedName>
        <fullName evidence="1">Putative chitinase</fullName>
    </submittedName>
</protein>
<dbReference type="InterPro" id="IPR052354">
    <property type="entry name" value="Cell_Wall_Dynamics_Protein"/>
</dbReference>
<dbReference type="AlphaFoldDB" id="A0A1T5JCT7"/>